<feature type="region of interest" description="Disordered" evidence="1">
    <location>
        <begin position="52"/>
        <end position="99"/>
    </location>
</feature>
<protein>
    <submittedName>
        <fullName evidence="2">Uncharacterized protein</fullName>
    </submittedName>
</protein>
<keyword evidence="3" id="KW-1185">Reference proteome</keyword>
<name>A0A8J5T2F1_ZIZPA</name>
<comment type="caution">
    <text evidence="2">The sequence shown here is derived from an EMBL/GenBank/DDBJ whole genome shotgun (WGS) entry which is preliminary data.</text>
</comment>
<evidence type="ECO:0000313" key="3">
    <source>
        <dbReference type="Proteomes" id="UP000729402"/>
    </source>
</evidence>
<dbReference type="AlphaFoldDB" id="A0A8J5T2F1"/>
<evidence type="ECO:0000313" key="2">
    <source>
        <dbReference type="EMBL" id="KAG8076522.1"/>
    </source>
</evidence>
<reference evidence="2" key="1">
    <citation type="journal article" date="2021" name="bioRxiv">
        <title>Whole Genome Assembly and Annotation of Northern Wild Rice, Zizania palustris L., Supports a Whole Genome Duplication in the Zizania Genus.</title>
        <authorList>
            <person name="Haas M."/>
            <person name="Kono T."/>
            <person name="Macchietto M."/>
            <person name="Millas R."/>
            <person name="McGilp L."/>
            <person name="Shao M."/>
            <person name="Duquette J."/>
            <person name="Hirsch C.N."/>
            <person name="Kimball J."/>
        </authorList>
    </citation>
    <scope>NUCLEOTIDE SEQUENCE</scope>
    <source>
        <tissue evidence="2">Fresh leaf tissue</tissue>
    </source>
</reference>
<accession>A0A8J5T2F1</accession>
<dbReference type="EMBL" id="JAAALK010000283">
    <property type="protein sequence ID" value="KAG8076522.1"/>
    <property type="molecule type" value="Genomic_DNA"/>
</dbReference>
<proteinExistence type="predicted"/>
<dbReference type="Proteomes" id="UP000729402">
    <property type="component" value="Unassembled WGS sequence"/>
</dbReference>
<sequence>MLRVETFHDGFLAVVLVLGGESTRRRLRHRTPCSLRSLRRRSRANAERVIEPECRGEGEQEAVRDTPVRDRNQGSEMEEEEEVGGGEHETVGASGAASN</sequence>
<reference evidence="2" key="2">
    <citation type="submission" date="2021-02" db="EMBL/GenBank/DDBJ databases">
        <authorList>
            <person name="Kimball J.A."/>
            <person name="Haas M.W."/>
            <person name="Macchietto M."/>
            <person name="Kono T."/>
            <person name="Duquette J."/>
            <person name="Shao M."/>
        </authorList>
    </citation>
    <scope>NUCLEOTIDE SEQUENCE</scope>
    <source>
        <tissue evidence="2">Fresh leaf tissue</tissue>
    </source>
</reference>
<organism evidence="2 3">
    <name type="scientific">Zizania palustris</name>
    <name type="common">Northern wild rice</name>
    <dbReference type="NCBI Taxonomy" id="103762"/>
    <lineage>
        <taxon>Eukaryota</taxon>
        <taxon>Viridiplantae</taxon>
        <taxon>Streptophyta</taxon>
        <taxon>Embryophyta</taxon>
        <taxon>Tracheophyta</taxon>
        <taxon>Spermatophyta</taxon>
        <taxon>Magnoliopsida</taxon>
        <taxon>Liliopsida</taxon>
        <taxon>Poales</taxon>
        <taxon>Poaceae</taxon>
        <taxon>BOP clade</taxon>
        <taxon>Oryzoideae</taxon>
        <taxon>Oryzeae</taxon>
        <taxon>Zizaniinae</taxon>
        <taxon>Zizania</taxon>
    </lineage>
</organism>
<evidence type="ECO:0000256" key="1">
    <source>
        <dbReference type="SAM" id="MobiDB-lite"/>
    </source>
</evidence>
<feature type="compositionally biased region" description="Basic and acidic residues" evidence="1">
    <location>
        <begin position="52"/>
        <end position="73"/>
    </location>
</feature>
<gene>
    <name evidence="2" type="ORF">GUJ93_ZPchr0006g41890</name>
</gene>